<keyword evidence="2" id="KW-1185">Reference proteome</keyword>
<sequence>MVPFLAYVAYSVTRAGNRGLFAKPEAGDDLGLGDGAESPFNVELEPWPPSTSMAKSRSLLSTTELAAPTIAYTTGTTSEYQHLPEHDDQLTSLSELRGKRAHSLAPSRGIISRTNSFDTVTNPASSTVDGNEVTKPQVKRRRQRATEAEACWKKYWA</sequence>
<dbReference type="AlphaFoldDB" id="A0A1Y2E9C8"/>
<dbReference type="InParanoid" id="A0A1Y2E9C8"/>
<dbReference type="EMBL" id="MCFJ01000004">
    <property type="protein sequence ID" value="ORY67465.1"/>
    <property type="molecule type" value="Genomic_DNA"/>
</dbReference>
<proteinExistence type="predicted"/>
<evidence type="ECO:0000313" key="1">
    <source>
        <dbReference type="EMBL" id="ORY67465.1"/>
    </source>
</evidence>
<evidence type="ECO:0000313" key="2">
    <source>
        <dbReference type="Proteomes" id="UP000193689"/>
    </source>
</evidence>
<gene>
    <name evidence="1" type="ORF">BCR38DRAFT_483080</name>
</gene>
<name>A0A1Y2E9C8_9PEZI</name>
<dbReference type="Proteomes" id="UP000193689">
    <property type="component" value="Unassembled WGS sequence"/>
</dbReference>
<reference evidence="1 2" key="1">
    <citation type="submission" date="2016-07" db="EMBL/GenBank/DDBJ databases">
        <title>Pervasive Adenine N6-methylation of Active Genes in Fungi.</title>
        <authorList>
            <consortium name="DOE Joint Genome Institute"/>
            <person name="Mondo S.J."/>
            <person name="Dannebaum R.O."/>
            <person name="Kuo R.C."/>
            <person name="Labutti K."/>
            <person name="Haridas S."/>
            <person name="Kuo A."/>
            <person name="Salamov A."/>
            <person name="Ahrendt S.R."/>
            <person name="Lipzen A."/>
            <person name="Sullivan W."/>
            <person name="Andreopoulos W.B."/>
            <person name="Clum A."/>
            <person name="Lindquist E."/>
            <person name="Daum C."/>
            <person name="Ramamoorthy G.K."/>
            <person name="Gryganskyi A."/>
            <person name="Culley D."/>
            <person name="Magnuson J.K."/>
            <person name="James T.Y."/>
            <person name="O'Malley M.A."/>
            <person name="Stajich J.E."/>
            <person name="Spatafora J.W."/>
            <person name="Visel A."/>
            <person name="Grigoriev I.V."/>
        </authorList>
    </citation>
    <scope>NUCLEOTIDE SEQUENCE [LARGE SCALE GENOMIC DNA]</scope>
    <source>
        <strain evidence="1 2">CBS 129021</strain>
    </source>
</reference>
<dbReference type="GeneID" id="63779791"/>
<comment type="caution">
    <text evidence="1">The sequence shown here is derived from an EMBL/GenBank/DDBJ whole genome shotgun (WGS) entry which is preliminary data.</text>
</comment>
<protein>
    <submittedName>
        <fullName evidence="1">Uncharacterized protein</fullName>
    </submittedName>
</protein>
<accession>A0A1Y2E9C8</accession>
<organism evidence="1 2">
    <name type="scientific">Pseudomassariella vexata</name>
    <dbReference type="NCBI Taxonomy" id="1141098"/>
    <lineage>
        <taxon>Eukaryota</taxon>
        <taxon>Fungi</taxon>
        <taxon>Dikarya</taxon>
        <taxon>Ascomycota</taxon>
        <taxon>Pezizomycotina</taxon>
        <taxon>Sordariomycetes</taxon>
        <taxon>Xylariomycetidae</taxon>
        <taxon>Amphisphaeriales</taxon>
        <taxon>Pseudomassariaceae</taxon>
        <taxon>Pseudomassariella</taxon>
    </lineage>
</organism>
<dbReference type="RefSeq" id="XP_040718089.1">
    <property type="nucleotide sequence ID" value="XM_040863579.1"/>
</dbReference>